<evidence type="ECO:0000313" key="6">
    <source>
        <dbReference type="EMBL" id="CUP37552.1"/>
    </source>
</evidence>
<keyword evidence="3 5" id="KW-1133">Transmembrane helix</keyword>
<dbReference type="InterPro" id="IPR050368">
    <property type="entry name" value="ClC-type_chloride_channel"/>
</dbReference>
<dbReference type="GO" id="GO:0015108">
    <property type="term" value="F:chloride transmembrane transporter activity"/>
    <property type="evidence" value="ECO:0007669"/>
    <property type="project" value="InterPro"/>
</dbReference>
<feature type="transmembrane region" description="Helical" evidence="5">
    <location>
        <begin position="256"/>
        <end position="274"/>
    </location>
</feature>
<evidence type="ECO:0000313" key="7">
    <source>
        <dbReference type="Proteomes" id="UP000095544"/>
    </source>
</evidence>
<evidence type="ECO:0000256" key="3">
    <source>
        <dbReference type="ARBA" id="ARBA00022989"/>
    </source>
</evidence>
<dbReference type="InterPro" id="IPR001807">
    <property type="entry name" value="ClC"/>
</dbReference>
<dbReference type="PANTHER" id="PTHR43427">
    <property type="entry name" value="CHLORIDE CHANNEL PROTEIN CLC-E"/>
    <property type="match status" value="1"/>
</dbReference>
<feature type="transmembrane region" description="Helical" evidence="5">
    <location>
        <begin position="295"/>
        <end position="315"/>
    </location>
</feature>
<feature type="transmembrane region" description="Helical" evidence="5">
    <location>
        <begin position="12"/>
        <end position="32"/>
    </location>
</feature>
<gene>
    <name evidence="6" type="primary">clcA_2</name>
    <name evidence="6" type="ORF">ERS852491_04997</name>
</gene>
<sequence length="409" mass="43989">MYDRIKRVLMTYKELVVLGLLGIPIGLVVGSIDAVFGRILLGITDFRDAHPLQLIPFLALAGAFIAFCYLKFGGKSSKGMNLIFEVGHGEEEVIPLRLIPFVISGTWITHLFGGSAGREGVAVQIGATFSHWVGKKIPLKNSSHIFLVTGMAAGFAGLFQTPLAAVFFAMEVLIAGALEYQALLPAVTAAFTASMTSHFLGLEKFTFALTAEMNLNLPDMGKLILAGILFGIVGGAFAWTLKYIKAKLSRIWSQPVIRIFYMGLIISLLLLLLYQGRYAGLGTNLIHTSFYGGEIYSFDWILKFILTIMTLAAGFQGGEVTPLFAIGASLGAAAGPVLGIPPELAAALGYAGVFGSASNTFLAPVLIGAEVFGFAYFPQFFITCAFAYLFNLNKSIYSLQKIWGGTHFS</sequence>
<evidence type="ECO:0000256" key="1">
    <source>
        <dbReference type="ARBA" id="ARBA00004141"/>
    </source>
</evidence>
<dbReference type="Gene3D" id="1.10.3080.10">
    <property type="entry name" value="Clc chloride channel"/>
    <property type="match status" value="1"/>
</dbReference>
<organism evidence="6 7">
    <name type="scientific">Faecalicatena contorta</name>
    <dbReference type="NCBI Taxonomy" id="39482"/>
    <lineage>
        <taxon>Bacteria</taxon>
        <taxon>Bacillati</taxon>
        <taxon>Bacillota</taxon>
        <taxon>Clostridia</taxon>
        <taxon>Lachnospirales</taxon>
        <taxon>Lachnospiraceae</taxon>
        <taxon>Faecalicatena</taxon>
    </lineage>
</organism>
<dbReference type="SUPFAM" id="SSF81340">
    <property type="entry name" value="Clc chloride channel"/>
    <property type="match status" value="1"/>
</dbReference>
<proteinExistence type="predicted"/>
<dbReference type="InterPro" id="IPR014743">
    <property type="entry name" value="Cl-channel_core"/>
</dbReference>
<feature type="transmembrane region" description="Helical" evidence="5">
    <location>
        <begin position="182"/>
        <end position="202"/>
    </location>
</feature>
<evidence type="ECO:0000256" key="4">
    <source>
        <dbReference type="ARBA" id="ARBA00023136"/>
    </source>
</evidence>
<protein>
    <submittedName>
        <fullName evidence="6">H(+)/Cl(-) exchange transporter ClcA</fullName>
    </submittedName>
</protein>
<dbReference type="PRINTS" id="PR00762">
    <property type="entry name" value="CLCHANNEL"/>
</dbReference>
<dbReference type="RefSeq" id="WP_055155300.1">
    <property type="nucleotide sequence ID" value="NZ_CYZU01000092.1"/>
</dbReference>
<dbReference type="GO" id="GO:0016020">
    <property type="term" value="C:membrane"/>
    <property type="evidence" value="ECO:0007669"/>
    <property type="project" value="UniProtKB-SubCell"/>
</dbReference>
<comment type="subcellular location">
    <subcellularLocation>
        <location evidence="1">Membrane</location>
        <topology evidence="1">Multi-pass membrane protein</topology>
    </subcellularLocation>
</comment>
<dbReference type="Pfam" id="PF00654">
    <property type="entry name" value="Voltage_CLC"/>
    <property type="match status" value="1"/>
</dbReference>
<keyword evidence="4 5" id="KW-0472">Membrane</keyword>
<evidence type="ECO:0000256" key="5">
    <source>
        <dbReference type="SAM" id="Phobius"/>
    </source>
</evidence>
<feature type="transmembrane region" description="Helical" evidence="5">
    <location>
        <begin position="223"/>
        <end position="244"/>
    </location>
</feature>
<accession>A0A174MMI5</accession>
<dbReference type="Proteomes" id="UP000095544">
    <property type="component" value="Unassembled WGS sequence"/>
</dbReference>
<feature type="transmembrane region" description="Helical" evidence="5">
    <location>
        <begin position="52"/>
        <end position="70"/>
    </location>
</feature>
<reference evidence="6 7" key="1">
    <citation type="submission" date="2015-09" db="EMBL/GenBank/DDBJ databases">
        <authorList>
            <consortium name="Pathogen Informatics"/>
        </authorList>
    </citation>
    <scope>NUCLEOTIDE SEQUENCE [LARGE SCALE GENOMIC DNA]</scope>
    <source>
        <strain evidence="6 7">2789STDY5834876</strain>
    </source>
</reference>
<dbReference type="OrthoDB" id="9767361at2"/>
<feature type="transmembrane region" description="Helical" evidence="5">
    <location>
        <begin position="145"/>
        <end position="170"/>
    </location>
</feature>
<dbReference type="PANTHER" id="PTHR43427:SF12">
    <property type="entry name" value="CHLORIDE TRANSPORTER"/>
    <property type="match status" value="1"/>
</dbReference>
<dbReference type="STRING" id="39482.ERS852491_04997"/>
<name>A0A174MMI5_9FIRM</name>
<keyword evidence="2 5" id="KW-0812">Transmembrane</keyword>
<dbReference type="EMBL" id="CYZU01000092">
    <property type="protein sequence ID" value="CUP37552.1"/>
    <property type="molecule type" value="Genomic_DNA"/>
</dbReference>
<dbReference type="AlphaFoldDB" id="A0A174MMI5"/>
<evidence type="ECO:0000256" key="2">
    <source>
        <dbReference type="ARBA" id="ARBA00022692"/>
    </source>
</evidence>